<feature type="non-terminal residue" evidence="2">
    <location>
        <position position="68"/>
    </location>
</feature>
<evidence type="ECO:0000256" key="1">
    <source>
        <dbReference type="SAM" id="Phobius"/>
    </source>
</evidence>
<organism evidence="2 3">
    <name type="scientific">Diploptera punctata</name>
    <name type="common">Pacific beetle cockroach</name>
    <dbReference type="NCBI Taxonomy" id="6984"/>
    <lineage>
        <taxon>Eukaryota</taxon>
        <taxon>Metazoa</taxon>
        <taxon>Ecdysozoa</taxon>
        <taxon>Arthropoda</taxon>
        <taxon>Hexapoda</taxon>
        <taxon>Insecta</taxon>
        <taxon>Pterygota</taxon>
        <taxon>Neoptera</taxon>
        <taxon>Polyneoptera</taxon>
        <taxon>Dictyoptera</taxon>
        <taxon>Blattodea</taxon>
        <taxon>Blaberoidea</taxon>
        <taxon>Blaberidae</taxon>
        <taxon>Diplopterinae</taxon>
        <taxon>Diploptera</taxon>
    </lineage>
</organism>
<keyword evidence="1" id="KW-1133">Transmembrane helix</keyword>
<feature type="transmembrane region" description="Helical" evidence="1">
    <location>
        <begin position="12"/>
        <end position="33"/>
    </location>
</feature>
<sequence length="68" mass="7898">DCAYGMVLLYRYLFHCLLCHFSAFINDLIIFGIPTFLEAKWPDYYSFVSICVFEMSIVVVITAAFSLR</sequence>
<dbReference type="AlphaFoldDB" id="A0AAD7ZAZ0"/>
<proteinExistence type="predicted"/>
<feature type="non-terminal residue" evidence="2">
    <location>
        <position position="1"/>
    </location>
</feature>
<accession>A0AAD7ZAZ0</accession>
<reference evidence="2" key="1">
    <citation type="journal article" date="2023" name="IScience">
        <title>Live-bearing cockroach genome reveals convergent evolutionary mechanisms linked to viviparity in insects and beyond.</title>
        <authorList>
            <person name="Fouks B."/>
            <person name="Harrison M.C."/>
            <person name="Mikhailova A.A."/>
            <person name="Marchal E."/>
            <person name="English S."/>
            <person name="Carruthers M."/>
            <person name="Jennings E.C."/>
            <person name="Chiamaka E.L."/>
            <person name="Frigard R.A."/>
            <person name="Pippel M."/>
            <person name="Attardo G.M."/>
            <person name="Benoit J.B."/>
            <person name="Bornberg-Bauer E."/>
            <person name="Tobe S.S."/>
        </authorList>
    </citation>
    <scope>NUCLEOTIDE SEQUENCE</scope>
    <source>
        <strain evidence="2">Stay&amp;Tobe</strain>
    </source>
</reference>
<protein>
    <submittedName>
        <fullName evidence="2">Uncharacterized protein</fullName>
    </submittedName>
</protein>
<gene>
    <name evidence="2" type="ORF">L9F63_006083</name>
</gene>
<reference evidence="2" key="2">
    <citation type="submission" date="2023-05" db="EMBL/GenBank/DDBJ databases">
        <authorList>
            <person name="Fouks B."/>
        </authorList>
    </citation>
    <scope>NUCLEOTIDE SEQUENCE</scope>
    <source>
        <strain evidence="2">Stay&amp;Tobe</strain>
        <tissue evidence="2">Testes</tissue>
    </source>
</reference>
<dbReference type="EMBL" id="JASPKZ010009365">
    <property type="protein sequence ID" value="KAJ9577339.1"/>
    <property type="molecule type" value="Genomic_DNA"/>
</dbReference>
<name>A0AAD7ZAZ0_DIPPU</name>
<comment type="caution">
    <text evidence="2">The sequence shown here is derived from an EMBL/GenBank/DDBJ whole genome shotgun (WGS) entry which is preliminary data.</text>
</comment>
<feature type="transmembrane region" description="Helical" evidence="1">
    <location>
        <begin position="45"/>
        <end position="67"/>
    </location>
</feature>
<evidence type="ECO:0000313" key="2">
    <source>
        <dbReference type="EMBL" id="KAJ9577339.1"/>
    </source>
</evidence>
<dbReference type="Proteomes" id="UP001233999">
    <property type="component" value="Unassembled WGS sequence"/>
</dbReference>
<keyword evidence="1" id="KW-0472">Membrane</keyword>
<evidence type="ECO:0000313" key="3">
    <source>
        <dbReference type="Proteomes" id="UP001233999"/>
    </source>
</evidence>
<keyword evidence="1" id="KW-0812">Transmembrane</keyword>
<keyword evidence="3" id="KW-1185">Reference proteome</keyword>